<sequence>MPLFPTYDADAHFFSREDALNPIGTFSRHAFFLDDKEWPSVEHYYQAMKFDDAQYRERVRTAGHPKKARRLGRNRFKKRRADWHSVKQVVMTRAVYTKCRTHVEVAEALLALGEVTLVENSSYDYHWGCGRDRRGDNHYGKVLMNVRSKLREEARQ</sequence>
<gene>
    <name evidence="4" type="ORF">GCM10007053_28690</name>
</gene>
<reference evidence="4" key="1">
    <citation type="journal article" date="2014" name="Int. J. Syst. Evol. Microbiol.">
        <title>Complete genome sequence of Corynebacterium casei LMG S-19264T (=DSM 44701T), isolated from a smear-ripened cheese.</title>
        <authorList>
            <consortium name="US DOE Joint Genome Institute (JGI-PGF)"/>
            <person name="Walter F."/>
            <person name="Albersmeier A."/>
            <person name="Kalinowski J."/>
            <person name="Ruckert C."/>
        </authorList>
    </citation>
    <scope>NUCLEOTIDE SEQUENCE</scope>
    <source>
        <strain evidence="4">KCTC 23430</strain>
    </source>
</reference>
<dbReference type="RefSeq" id="WP_189478508.1">
    <property type="nucleotide sequence ID" value="NZ_BMYM01000003.1"/>
</dbReference>
<dbReference type="Gene3D" id="1.10.357.40">
    <property type="entry name" value="YbiA-like"/>
    <property type="match status" value="1"/>
</dbReference>
<dbReference type="Proteomes" id="UP000644693">
    <property type="component" value="Unassembled WGS sequence"/>
</dbReference>
<dbReference type="EMBL" id="BMYM01000003">
    <property type="protein sequence ID" value="GHD38297.1"/>
    <property type="molecule type" value="Genomic_DNA"/>
</dbReference>
<comment type="catalytic activity">
    <reaction evidence="1">
        <text>5-amino-6-(5-phospho-D-ribosylamino)uracil + H2O = 5,6-diaminouracil + D-ribose 5-phosphate</text>
        <dbReference type="Rhea" id="RHEA:55020"/>
        <dbReference type="ChEBI" id="CHEBI:15377"/>
        <dbReference type="ChEBI" id="CHEBI:46252"/>
        <dbReference type="ChEBI" id="CHEBI:58453"/>
        <dbReference type="ChEBI" id="CHEBI:78346"/>
    </reaction>
</comment>
<comment type="catalytic activity">
    <reaction evidence="2">
        <text>2,5-diamino-6-hydroxy-4-(5-phosphoribosylamino)-pyrimidine + H2O = 2,5,6-triamino-4-hydroxypyrimidine + D-ribose 5-phosphate</text>
        <dbReference type="Rhea" id="RHEA:23436"/>
        <dbReference type="ChEBI" id="CHEBI:15377"/>
        <dbReference type="ChEBI" id="CHEBI:58614"/>
        <dbReference type="ChEBI" id="CHEBI:78346"/>
        <dbReference type="ChEBI" id="CHEBI:137796"/>
    </reaction>
</comment>
<evidence type="ECO:0000313" key="4">
    <source>
        <dbReference type="EMBL" id="GHD38297.1"/>
    </source>
</evidence>
<name>A0A919CLX0_9GAMM</name>
<dbReference type="CDD" id="cd15457">
    <property type="entry name" value="NADAR"/>
    <property type="match status" value="1"/>
</dbReference>
<comment type="caution">
    <text evidence="4">The sequence shown here is derived from an EMBL/GenBank/DDBJ whole genome shotgun (WGS) entry which is preliminary data.</text>
</comment>
<proteinExistence type="predicted"/>
<keyword evidence="5" id="KW-1185">Reference proteome</keyword>
<accession>A0A919CLX0</accession>
<dbReference type="InterPro" id="IPR012816">
    <property type="entry name" value="NADAR"/>
</dbReference>
<evidence type="ECO:0000259" key="3">
    <source>
        <dbReference type="Pfam" id="PF08719"/>
    </source>
</evidence>
<reference evidence="4" key="2">
    <citation type="submission" date="2020-09" db="EMBL/GenBank/DDBJ databases">
        <authorList>
            <person name="Sun Q."/>
            <person name="Kim S."/>
        </authorList>
    </citation>
    <scope>NUCLEOTIDE SEQUENCE</scope>
    <source>
        <strain evidence="4">KCTC 23430</strain>
    </source>
</reference>
<evidence type="ECO:0000313" key="5">
    <source>
        <dbReference type="Proteomes" id="UP000644693"/>
    </source>
</evidence>
<dbReference type="InterPro" id="IPR037238">
    <property type="entry name" value="YbiA-like_sf"/>
</dbReference>
<protein>
    <recommendedName>
        <fullName evidence="3">NADAR domain-containing protein</fullName>
    </recommendedName>
</protein>
<organism evidence="4 5">
    <name type="scientific">Parahalioglobus pacificus</name>
    <dbReference type="NCBI Taxonomy" id="930806"/>
    <lineage>
        <taxon>Bacteria</taxon>
        <taxon>Pseudomonadati</taxon>
        <taxon>Pseudomonadota</taxon>
        <taxon>Gammaproteobacteria</taxon>
        <taxon>Cellvibrionales</taxon>
        <taxon>Halieaceae</taxon>
        <taxon>Parahalioglobus</taxon>
    </lineage>
</organism>
<dbReference type="Pfam" id="PF08719">
    <property type="entry name" value="NADAR"/>
    <property type="match status" value="1"/>
</dbReference>
<evidence type="ECO:0000256" key="1">
    <source>
        <dbReference type="ARBA" id="ARBA00000022"/>
    </source>
</evidence>
<evidence type="ECO:0000256" key="2">
    <source>
        <dbReference type="ARBA" id="ARBA00000751"/>
    </source>
</evidence>
<dbReference type="SUPFAM" id="SSF143990">
    <property type="entry name" value="YbiA-like"/>
    <property type="match status" value="1"/>
</dbReference>
<dbReference type="NCBIfam" id="TIGR02464">
    <property type="entry name" value="ribofla_fusion"/>
    <property type="match status" value="1"/>
</dbReference>
<feature type="domain" description="NADAR" evidence="3">
    <location>
        <begin position="28"/>
        <end position="151"/>
    </location>
</feature>
<dbReference type="AlphaFoldDB" id="A0A919CLX0"/>